<dbReference type="EMBL" id="FNNC01000004">
    <property type="protein sequence ID" value="SDW67369.1"/>
    <property type="molecule type" value="Genomic_DNA"/>
</dbReference>
<evidence type="ECO:0000313" key="1">
    <source>
        <dbReference type="EMBL" id="SDW67369.1"/>
    </source>
</evidence>
<keyword evidence="2" id="KW-1185">Reference proteome</keyword>
<gene>
    <name evidence="1" type="ORF">SAMN05421781_2075</name>
</gene>
<proteinExistence type="predicted"/>
<dbReference type="Pfam" id="PF11148">
    <property type="entry name" value="DUF2922"/>
    <property type="match status" value="1"/>
</dbReference>
<accession>A0A1H2VHK9</accession>
<dbReference type="InterPro" id="IPR021321">
    <property type="entry name" value="DUF2922"/>
</dbReference>
<organism evidence="1 2">
    <name type="scientific">Marinococcus luteus</name>
    <dbReference type="NCBI Taxonomy" id="1122204"/>
    <lineage>
        <taxon>Bacteria</taxon>
        <taxon>Bacillati</taxon>
        <taxon>Bacillota</taxon>
        <taxon>Bacilli</taxon>
        <taxon>Bacillales</taxon>
        <taxon>Bacillaceae</taxon>
        <taxon>Marinococcus</taxon>
    </lineage>
</organism>
<dbReference type="Proteomes" id="UP000199488">
    <property type="component" value="Unassembled WGS sequence"/>
</dbReference>
<protein>
    <recommendedName>
        <fullName evidence="3">DUF2922 domain-containing protein</fullName>
    </recommendedName>
</protein>
<dbReference type="AlphaFoldDB" id="A0A1H2VHK9"/>
<name>A0A1H2VHK9_9BACI</name>
<evidence type="ECO:0008006" key="3">
    <source>
        <dbReference type="Google" id="ProtNLM"/>
    </source>
</evidence>
<evidence type="ECO:0000313" key="2">
    <source>
        <dbReference type="Proteomes" id="UP000199488"/>
    </source>
</evidence>
<sequence>MMSKQLQLRFESDFGKATTLSIEEPAEPVDEMAVEALMDTIIAKEAVFTSDGIVTKKVYARVVERNVDTIWETN</sequence>
<dbReference type="STRING" id="1122204.SAMN05421781_2075"/>
<reference evidence="1 2" key="1">
    <citation type="submission" date="2016-10" db="EMBL/GenBank/DDBJ databases">
        <authorList>
            <person name="de Groot N.N."/>
        </authorList>
    </citation>
    <scope>NUCLEOTIDE SEQUENCE [LARGE SCALE GENOMIC DNA]</scope>
    <source>
        <strain evidence="1 2">DSM 23126</strain>
    </source>
</reference>